<evidence type="ECO:0000313" key="9">
    <source>
        <dbReference type="Proteomes" id="UP000523821"/>
    </source>
</evidence>
<protein>
    <recommendedName>
        <fullName evidence="4 6">dTDP-4-dehydrorhamnose reductase</fullName>
        <ecNumber evidence="3 6">1.1.1.133</ecNumber>
    </recommendedName>
</protein>
<dbReference type="GO" id="GO:0008831">
    <property type="term" value="F:dTDP-4-dehydrorhamnose reductase activity"/>
    <property type="evidence" value="ECO:0007669"/>
    <property type="project" value="UniProtKB-EC"/>
</dbReference>
<evidence type="ECO:0000256" key="4">
    <source>
        <dbReference type="ARBA" id="ARBA00017099"/>
    </source>
</evidence>
<comment type="function">
    <text evidence="6">Catalyzes the reduction of dTDP-6-deoxy-L-lyxo-4-hexulose to yield dTDP-L-rhamnose.</text>
</comment>
<dbReference type="GO" id="GO:0019305">
    <property type="term" value="P:dTDP-rhamnose biosynthetic process"/>
    <property type="evidence" value="ECO:0007669"/>
    <property type="project" value="UniProtKB-UniPathway"/>
</dbReference>
<dbReference type="AlphaFoldDB" id="A0A7W9CV13"/>
<evidence type="ECO:0000259" key="7">
    <source>
        <dbReference type="Pfam" id="PF04321"/>
    </source>
</evidence>
<dbReference type="InterPro" id="IPR005913">
    <property type="entry name" value="dTDP_dehydrorham_reduct"/>
</dbReference>
<dbReference type="Proteomes" id="UP000523821">
    <property type="component" value="Unassembled WGS sequence"/>
</dbReference>
<evidence type="ECO:0000256" key="6">
    <source>
        <dbReference type="RuleBase" id="RU364082"/>
    </source>
</evidence>
<comment type="pathway">
    <text evidence="1 6">Carbohydrate biosynthesis; dTDP-L-rhamnose biosynthesis.</text>
</comment>
<keyword evidence="9" id="KW-1185">Reference proteome</keyword>
<evidence type="ECO:0000256" key="3">
    <source>
        <dbReference type="ARBA" id="ARBA00012929"/>
    </source>
</evidence>
<feature type="domain" description="RmlD-like substrate binding" evidence="7">
    <location>
        <begin position="5"/>
        <end position="291"/>
    </location>
</feature>
<dbReference type="EC" id="1.1.1.133" evidence="3 6"/>
<keyword evidence="6" id="KW-0521">NADP</keyword>
<dbReference type="CDD" id="cd05254">
    <property type="entry name" value="dTDP_HR_like_SDR_e"/>
    <property type="match status" value="1"/>
</dbReference>
<evidence type="ECO:0000256" key="5">
    <source>
        <dbReference type="ARBA" id="ARBA00048200"/>
    </source>
</evidence>
<dbReference type="PANTHER" id="PTHR10491">
    <property type="entry name" value="DTDP-4-DEHYDRORHAMNOSE REDUCTASE"/>
    <property type="match status" value="1"/>
</dbReference>
<gene>
    <name evidence="8" type="ORF">GGQ63_001459</name>
</gene>
<evidence type="ECO:0000313" key="8">
    <source>
        <dbReference type="EMBL" id="MBB5752405.1"/>
    </source>
</evidence>
<dbReference type="InterPro" id="IPR036291">
    <property type="entry name" value="NAD(P)-bd_dom_sf"/>
</dbReference>
<comment type="similarity">
    <text evidence="2 6">Belongs to the dTDP-4-dehydrorhamnose reductase family.</text>
</comment>
<comment type="cofactor">
    <cofactor evidence="6">
        <name>Mg(2+)</name>
        <dbReference type="ChEBI" id="CHEBI:18420"/>
    </cofactor>
    <text evidence="6">Binds 1 Mg(2+) ion per monomer.</text>
</comment>
<comment type="catalytic activity">
    <reaction evidence="5 6">
        <text>dTDP-beta-L-rhamnose + NADP(+) = dTDP-4-dehydro-beta-L-rhamnose + NADPH + H(+)</text>
        <dbReference type="Rhea" id="RHEA:21796"/>
        <dbReference type="ChEBI" id="CHEBI:15378"/>
        <dbReference type="ChEBI" id="CHEBI:57510"/>
        <dbReference type="ChEBI" id="CHEBI:57783"/>
        <dbReference type="ChEBI" id="CHEBI:58349"/>
        <dbReference type="ChEBI" id="CHEBI:62830"/>
        <dbReference type="EC" id="1.1.1.133"/>
    </reaction>
</comment>
<dbReference type="Gene3D" id="3.90.25.10">
    <property type="entry name" value="UDP-galactose 4-epimerase, domain 1"/>
    <property type="match status" value="1"/>
</dbReference>
<organism evidence="8 9">
    <name type="scientific">Prosthecomicrobium pneumaticum</name>
    <dbReference type="NCBI Taxonomy" id="81895"/>
    <lineage>
        <taxon>Bacteria</taxon>
        <taxon>Pseudomonadati</taxon>
        <taxon>Pseudomonadota</taxon>
        <taxon>Alphaproteobacteria</taxon>
        <taxon>Hyphomicrobiales</taxon>
        <taxon>Kaistiaceae</taxon>
        <taxon>Prosthecomicrobium</taxon>
    </lineage>
</organism>
<keyword evidence="6 8" id="KW-0560">Oxidoreductase</keyword>
<dbReference type="NCBIfam" id="TIGR01214">
    <property type="entry name" value="rmlD"/>
    <property type="match status" value="1"/>
</dbReference>
<reference evidence="8 9" key="1">
    <citation type="submission" date="2020-08" db="EMBL/GenBank/DDBJ databases">
        <title>Genomic Encyclopedia of Type Strains, Phase IV (KMG-IV): sequencing the most valuable type-strain genomes for metagenomic binning, comparative biology and taxonomic classification.</title>
        <authorList>
            <person name="Goeker M."/>
        </authorList>
    </citation>
    <scope>NUCLEOTIDE SEQUENCE [LARGE SCALE GENOMIC DNA]</scope>
    <source>
        <strain evidence="8 9">DSM 16268</strain>
    </source>
</reference>
<dbReference type="PANTHER" id="PTHR10491:SF4">
    <property type="entry name" value="METHIONINE ADENOSYLTRANSFERASE 2 SUBUNIT BETA"/>
    <property type="match status" value="1"/>
</dbReference>
<dbReference type="UniPathway" id="UPA00124"/>
<dbReference type="RefSeq" id="WP_183854176.1">
    <property type="nucleotide sequence ID" value="NZ_JACHOO010000003.1"/>
</dbReference>
<name>A0A7W9CV13_9HYPH</name>
<accession>A0A7W9CV13</accession>
<dbReference type="Gene3D" id="3.40.50.720">
    <property type="entry name" value="NAD(P)-binding Rossmann-like Domain"/>
    <property type="match status" value="1"/>
</dbReference>
<sequence>MTRPVLVAGRTGQVARALQRAAVARGVPLVALGRPDLDVTDAASIAAALAAHRPSLLVNAAAWTAVDRAETEEAAAFAVNAEGPRLLARAAAAAGIGFIHLSSDYVYDGGGNNPRDESNPVAPLSAYGRSKAAGDAAALDAYAEGTVILRTSWVHDPEGQNFIRTMLRLSQERAVIRVVADQHGAPTAASSLAAAILAIAAAIEAEGLAGRAGVFHAADAGCTNWAEIARTALAEGRAFGLKAARIEEISTADYPTPAPRPLNSRLDCRRLAETWGIVLPDWRQGVAATIHGIMKKSEEGQG</sequence>
<dbReference type="SUPFAM" id="SSF51735">
    <property type="entry name" value="NAD(P)-binding Rossmann-fold domains"/>
    <property type="match status" value="1"/>
</dbReference>
<comment type="caution">
    <text evidence="8">The sequence shown here is derived from an EMBL/GenBank/DDBJ whole genome shotgun (WGS) entry which is preliminary data.</text>
</comment>
<proteinExistence type="inferred from homology"/>
<dbReference type="InterPro" id="IPR029903">
    <property type="entry name" value="RmlD-like-bd"/>
</dbReference>
<evidence type="ECO:0000256" key="1">
    <source>
        <dbReference type="ARBA" id="ARBA00004781"/>
    </source>
</evidence>
<evidence type="ECO:0000256" key="2">
    <source>
        <dbReference type="ARBA" id="ARBA00010944"/>
    </source>
</evidence>
<dbReference type="EMBL" id="JACHOO010000003">
    <property type="protein sequence ID" value="MBB5752405.1"/>
    <property type="molecule type" value="Genomic_DNA"/>
</dbReference>
<dbReference type="Pfam" id="PF04321">
    <property type="entry name" value="RmlD_sub_bind"/>
    <property type="match status" value="1"/>
</dbReference>